<feature type="domain" description="OmpR/PhoB-type" evidence="7">
    <location>
        <begin position="16"/>
        <end position="91"/>
    </location>
</feature>
<keyword evidence="3" id="KW-0805">Transcription regulation</keyword>
<feature type="repeat" description="TPR" evidence="6">
    <location>
        <begin position="826"/>
        <end position="859"/>
    </location>
</feature>
<dbReference type="SMART" id="SM00862">
    <property type="entry name" value="Trans_reg_C"/>
    <property type="match status" value="1"/>
</dbReference>
<dbReference type="SMART" id="SM00028">
    <property type="entry name" value="TPR"/>
    <property type="match status" value="5"/>
</dbReference>
<keyword evidence="4" id="KW-0238">DNA-binding</keyword>
<evidence type="ECO:0000259" key="7">
    <source>
        <dbReference type="SMART" id="SM00862"/>
    </source>
</evidence>
<organism evidence="9 10">
    <name type="scientific">Actinacidiphila polyblastidii</name>
    <dbReference type="NCBI Taxonomy" id="3110430"/>
    <lineage>
        <taxon>Bacteria</taxon>
        <taxon>Bacillati</taxon>
        <taxon>Actinomycetota</taxon>
        <taxon>Actinomycetes</taxon>
        <taxon>Kitasatosporales</taxon>
        <taxon>Streptomycetaceae</taxon>
        <taxon>Actinacidiphila</taxon>
    </lineage>
</organism>
<evidence type="ECO:0000259" key="8">
    <source>
        <dbReference type="SMART" id="SM01043"/>
    </source>
</evidence>
<evidence type="ECO:0000256" key="1">
    <source>
        <dbReference type="ARBA" id="ARBA00005820"/>
    </source>
</evidence>
<dbReference type="EMBL" id="JAZEWV010000031">
    <property type="protein sequence ID" value="MEE4545587.1"/>
    <property type="molecule type" value="Genomic_DNA"/>
</dbReference>
<dbReference type="Pfam" id="PF13424">
    <property type="entry name" value="TPR_12"/>
    <property type="match status" value="2"/>
</dbReference>
<dbReference type="PROSITE" id="PS50005">
    <property type="entry name" value="TPR"/>
    <property type="match status" value="2"/>
</dbReference>
<sequence>MLVFRLLGPVVVEAEGEVVGLGPAGSAKALCVLAVLLRTPGRPVATDALVERVWGDRPPGSAVRYKYVGWLRSALAPHGVALSRRADGYVLDVAADQVDLHRFRRLVDRAHRASGGGDEAGAAALLEQALALWRGEALAGVPGAWAEMFCGQLGREQRDARVRWARCALAVGLEAEALHRLTGWETDYPLDEEVIGLRMAALHRLGQHDQALVVHERALLRLRAALGNGSGARLEAVRAGLIGGDGSVRVEARGVWAAHAAPAGAGGTRGPGPGVRPALHGIDLRAARTVPAAVAPAGGASGAPVGAAAPTDTGAPRPRALHAAVAPRQLPHATRHFTGRRAELAALDALLAEPPAAGTVLISTIGGGAGIGKTALAVHWAHKVAARFPDGQLFVDLRGFSPGGGPMAAEDAVRGFLDALGVDPQRVPAQPQAQAALYRSALAGRRMLVVLDNARDSDQVRPLLPGSSGCMVLVTSRDRLTGMAATEGARHLALDLLARDEARDLLTRLLGEQRAHAEPAAVSELIALCARHPLALSVAAARAAARPARPLSALAAELGDARRRLDVFTGGDTATDLRAVFSWSYRTLSPAAARMFRLIGLHSGPEITAPAAASLAGVPVEAADTALDELLRAHLLSEPAAGRFTGHDLLHAYAAEQARAHDAGRERRTAVRRLLDHYLHTAWRAALLLDPDLRPPDPGLPPALAGVQPEPVADRVQALGWFEAHHAVLLGAIALAASEGADQHARWLPPAVAGFLGLRGRWHDWEAAQRVALLAAGRLGDPRGLAEAHDGLALPLIRSDRPAEAQAHLHHALVLYRRLGDHRGQAYAHSRLTETYGRSGRYDDALRHAERALRLFEESGDRAGRAGALTALGRLHALRGDQASALVYGEESVLAHRGPGNVRGRAEAWAGLGRTCQHAGRPERARDCYRRALDLYRERGERYDEAEVLVRLGDLEHAAGDPGAARTAWQRARDLLEAMGHADAAAVRGRLGAL</sequence>
<protein>
    <submittedName>
        <fullName evidence="9">BTAD domain-containing putative transcriptional regulator</fullName>
    </submittedName>
</protein>
<dbReference type="SUPFAM" id="SSF48452">
    <property type="entry name" value="TPR-like"/>
    <property type="match status" value="3"/>
</dbReference>
<feature type="repeat" description="TPR" evidence="6">
    <location>
        <begin position="906"/>
        <end position="939"/>
    </location>
</feature>
<dbReference type="Gene3D" id="3.40.50.300">
    <property type="entry name" value="P-loop containing nucleotide triphosphate hydrolases"/>
    <property type="match status" value="1"/>
</dbReference>
<dbReference type="Gene3D" id="1.10.10.10">
    <property type="entry name" value="Winged helix-like DNA-binding domain superfamily/Winged helix DNA-binding domain"/>
    <property type="match status" value="1"/>
</dbReference>
<dbReference type="RefSeq" id="WP_330799285.1">
    <property type="nucleotide sequence ID" value="NZ_JAZEWV010000031.1"/>
</dbReference>
<name>A0ABU7PKJ3_9ACTN</name>
<dbReference type="InterPro" id="IPR001867">
    <property type="entry name" value="OmpR/PhoB-type_DNA-bd"/>
</dbReference>
<evidence type="ECO:0000313" key="9">
    <source>
        <dbReference type="EMBL" id="MEE4545587.1"/>
    </source>
</evidence>
<dbReference type="PANTHER" id="PTHR35807:SF1">
    <property type="entry name" value="TRANSCRIPTIONAL REGULATOR REDD"/>
    <property type="match status" value="1"/>
</dbReference>
<evidence type="ECO:0000256" key="5">
    <source>
        <dbReference type="ARBA" id="ARBA00023163"/>
    </source>
</evidence>
<dbReference type="InterPro" id="IPR002182">
    <property type="entry name" value="NB-ARC"/>
</dbReference>
<reference evidence="9 10" key="1">
    <citation type="submission" date="2023-12" db="EMBL/GenBank/DDBJ databases">
        <title>Streptomyces sp. V4-01.</title>
        <authorList>
            <person name="Somphong A."/>
            <person name="Phongsopitanun W."/>
        </authorList>
    </citation>
    <scope>NUCLEOTIDE SEQUENCE [LARGE SCALE GENOMIC DNA]</scope>
    <source>
        <strain evidence="9 10">V4-01</strain>
    </source>
</reference>
<evidence type="ECO:0000256" key="6">
    <source>
        <dbReference type="PROSITE-ProRule" id="PRU00339"/>
    </source>
</evidence>
<keyword evidence="5" id="KW-0804">Transcription</keyword>
<comment type="similarity">
    <text evidence="1">Belongs to the AfsR/DnrI/RedD regulatory family.</text>
</comment>
<dbReference type="Pfam" id="PF00931">
    <property type="entry name" value="NB-ARC"/>
    <property type="match status" value="1"/>
</dbReference>
<dbReference type="InterPro" id="IPR036388">
    <property type="entry name" value="WH-like_DNA-bd_sf"/>
</dbReference>
<dbReference type="SUPFAM" id="SSF52540">
    <property type="entry name" value="P-loop containing nucleoside triphosphate hydrolases"/>
    <property type="match status" value="1"/>
</dbReference>
<dbReference type="InterPro" id="IPR011990">
    <property type="entry name" value="TPR-like_helical_dom_sf"/>
</dbReference>
<dbReference type="Gene3D" id="1.25.40.10">
    <property type="entry name" value="Tetratricopeptide repeat domain"/>
    <property type="match status" value="2"/>
</dbReference>
<keyword evidence="6" id="KW-0802">TPR repeat</keyword>
<feature type="domain" description="Bacterial transcriptional activator" evidence="8">
    <location>
        <begin position="98"/>
        <end position="242"/>
    </location>
</feature>
<keyword evidence="10" id="KW-1185">Reference proteome</keyword>
<keyword evidence="2" id="KW-0902">Two-component regulatory system</keyword>
<dbReference type="SUPFAM" id="SSF46894">
    <property type="entry name" value="C-terminal effector domain of the bipartite response regulators"/>
    <property type="match status" value="1"/>
</dbReference>
<dbReference type="InterPro" id="IPR016032">
    <property type="entry name" value="Sig_transdc_resp-reg_C-effctor"/>
</dbReference>
<gene>
    <name evidence="9" type="ORF">V2S66_26925</name>
</gene>
<evidence type="ECO:0000313" key="10">
    <source>
        <dbReference type="Proteomes" id="UP001344658"/>
    </source>
</evidence>
<dbReference type="PANTHER" id="PTHR35807">
    <property type="entry name" value="TRANSCRIPTIONAL REGULATOR REDD-RELATED"/>
    <property type="match status" value="1"/>
</dbReference>
<evidence type="ECO:0000256" key="4">
    <source>
        <dbReference type="ARBA" id="ARBA00023125"/>
    </source>
</evidence>
<dbReference type="InterPro" id="IPR051677">
    <property type="entry name" value="AfsR-DnrI-RedD_regulator"/>
</dbReference>
<dbReference type="Proteomes" id="UP001344658">
    <property type="component" value="Unassembled WGS sequence"/>
</dbReference>
<proteinExistence type="inferred from homology"/>
<evidence type="ECO:0000256" key="2">
    <source>
        <dbReference type="ARBA" id="ARBA00023012"/>
    </source>
</evidence>
<dbReference type="Pfam" id="PF03704">
    <property type="entry name" value="BTAD"/>
    <property type="match status" value="1"/>
</dbReference>
<dbReference type="InterPro" id="IPR005158">
    <property type="entry name" value="BTAD"/>
</dbReference>
<accession>A0ABU7PKJ3</accession>
<comment type="caution">
    <text evidence="9">The sequence shown here is derived from an EMBL/GenBank/DDBJ whole genome shotgun (WGS) entry which is preliminary data.</text>
</comment>
<dbReference type="InterPro" id="IPR027417">
    <property type="entry name" value="P-loop_NTPase"/>
</dbReference>
<dbReference type="InterPro" id="IPR019734">
    <property type="entry name" value="TPR_rpt"/>
</dbReference>
<dbReference type="SMART" id="SM01043">
    <property type="entry name" value="BTAD"/>
    <property type="match status" value="1"/>
</dbReference>
<evidence type="ECO:0000256" key="3">
    <source>
        <dbReference type="ARBA" id="ARBA00023015"/>
    </source>
</evidence>